<reference evidence="2 3" key="1">
    <citation type="submission" date="2019-04" db="EMBL/GenBank/DDBJ databases">
        <title>Draft genome of the big-headed turtle Platysternon megacephalum.</title>
        <authorList>
            <person name="Gong S."/>
        </authorList>
    </citation>
    <scope>NUCLEOTIDE SEQUENCE [LARGE SCALE GENOMIC DNA]</scope>
    <source>
        <strain evidence="2">DO16091913</strain>
        <tissue evidence="2">Muscle</tissue>
    </source>
</reference>
<dbReference type="AlphaFoldDB" id="A0A4D9DI07"/>
<comment type="caution">
    <text evidence="2">The sequence shown here is derived from an EMBL/GenBank/DDBJ whole genome shotgun (WGS) entry which is preliminary data.</text>
</comment>
<gene>
    <name evidence="2" type="ORF">DR999_PMT22467</name>
</gene>
<reference evidence="2 3" key="2">
    <citation type="submission" date="2019-04" db="EMBL/GenBank/DDBJ databases">
        <title>The genome sequence of big-headed turtle.</title>
        <authorList>
            <person name="Gong S."/>
        </authorList>
    </citation>
    <scope>NUCLEOTIDE SEQUENCE [LARGE SCALE GENOMIC DNA]</scope>
    <source>
        <strain evidence="2">DO16091913</strain>
        <tissue evidence="2">Muscle</tissue>
    </source>
</reference>
<evidence type="ECO:0000313" key="2">
    <source>
        <dbReference type="EMBL" id="TFJ95827.1"/>
    </source>
</evidence>
<organism evidence="2 3">
    <name type="scientific">Platysternon megacephalum</name>
    <name type="common">big-headed turtle</name>
    <dbReference type="NCBI Taxonomy" id="55544"/>
    <lineage>
        <taxon>Eukaryota</taxon>
        <taxon>Metazoa</taxon>
        <taxon>Chordata</taxon>
        <taxon>Craniata</taxon>
        <taxon>Vertebrata</taxon>
        <taxon>Euteleostomi</taxon>
        <taxon>Archelosauria</taxon>
        <taxon>Testudinata</taxon>
        <taxon>Testudines</taxon>
        <taxon>Cryptodira</taxon>
        <taxon>Durocryptodira</taxon>
        <taxon>Testudinoidea</taxon>
        <taxon>Platysternidae</taxon>
        <taxon>Platysternon</taxon>
    </lineage>
</organism>
<accession>A0A4D9DI07</accession>
<sequence>MPNHLSAPTRGSRFLRPQVPTGLRPQRRLGSSGAAGSPPRPRISPGVPAAQEGDPQPVRPAGPARRSLRPDGDADTSPSENAPSSPRVPAPGSASFPQVVRPRET</sequence>
<name>A0A4D9DI07_9SAUR</name>
<keyword evidence="3" id="KW-1185">Reference proteome</keyword>
<feature type="region of interest" description="Disordered" evidence="1">
    <location>
        <begin position="1"/>
        <end position="105"/>
    </location>
</feature>
<proteinExistence type="predicted"/>
<dbReference type="Proteomes" id="UP000297703">
    <property type="component" value="Unassembled WGS sequence"/>
</dbReference>
<evidence type="ECO:0000313" key="3">
    <source>
        <dbReference type="Proteomes" id="UP000297703"/>
    </source>
</evidence>
<dbReference type="EMBL" id="QXTE01001187">
    <property type="protein sequence ID" value="TFJ95827.1"/>
    <property type="molecule type" value="Genomic_DNA"/>
</dbReference>
<evidence type="ECO:0000256" key="1">
    <source>
        <dbReference type="SAM" id="MobiDB-lite"/>
    </source>
</evidence>
<protein>
    <submittedName>
        <fullName evidence="2">RNA-binding protein</fullName>
    </submittedName>
</protein>